<dbReference type="InterPro" id="IPR051156">
    <property type="entry name" value="Mito/Outer_Membr_Metalloprot"/>
</dbReference>
<dbReference type="SUPFAM" id="SSF48452">
    <property type="entry name" value="TPR-like"/>
    <property type="match status" value="1"/>
</dbReference>
<keyword evidence="3 8" id="KW-0732">Signal</keyword>
<dbReference type="PANTHER" id="PTHR22726:SF1">
    <property type="entry name" value="METALLOENDOPEPTIDASE OMA1, MITOCHONDRIAL"/>
    <property type="match status" value="1"/>
</dbReference>
<evidence type="ECO:0000256" key="2">
    <source>
        <dbReference type="ARBA" id="ARBA00022723"/>
    </source>
</evidence>
<evidence type="ECO:0000256" key="4">
    <source>
        <dbReference type="ARBA" id="ARBA00022764"/>
    </source>
</evidence>
<dbReference type="GO" id="GO:0004222">
    <property type="term" value="F:metalloendopeptidase activity"/>
    <property type="evidence" value="ECO:0007669"/>
    <property type="project" value="InterPro"/>
</dbReference>
<dbReference type="AlphaFoldDB" id="A0A2A5WHV7"/>
<evidence type="ECO:0000259" key="9">
    <source>
        <dbReference type="Pfam" id="PF01435"/>
    </source>
</evidence>
<feature type="signal peptide" evidence="8">
    <location>
        <begin position="1"/>
        <end position="25"/>
    </location>
</feature>
<dbReference type="Pfam" id="PF01435">
    <property type="entry name" value="Peptidase_M48"/>
    <property type="match status" value="1"/>
</dbReference>
<gene>
    <name evidence="10" type="ORF">CNE99_10525</name>
</gene>
<keyword evidence="2 8" id="KW-0479">Metal-binding</keyword>
<dbReference type="InterPro" id="IPR001915">
    <property type="entry name" value="Peptidase_M48"/>
</dbReference>
<evidence type="ECO:0000256" key="7">
    <source>
        <dbReference type="ARBA" id="ARBA00023049"/>
    </source>
</evidence>
<comment type="similarity">
    <text evidence="8">Belongs to the peptidase M48 family. BepA subfamily.</text>
</comment>
<feature type="active site" description="Proton donor" evidence="8">
    <location>
        <position position="202"/>
    </location>
</feature>
<dbReference type="InterPro" id="IPR030873">
    <property type="entry name" value="Protease_BepA"/>
</dbReference>
<dbReference type="GO" id="GO:0016020">
    <property type="term" value="C:membrane"/>
    <property type="evidence" value="ECO:0007669"/>
    <property type="project" value="InterPro"/>
</dbReference>
<dbReference type="PANTHER" id="PTHR22726">
    <property type="entry name" value="METALLOENDOPEPTIDASE OMA1"/>
    <property type="match status" value="1"/>
</dbReference>
<comment type="function">
    <text evidence="8">Functions as both a chaperone and a metalloprotease. Maintains the integrity of the outer membrane by promoting either the assembly or the elimination of outer membrane proteins, depending on their folding state.</text>
</comment>
<feature type="chain" id="PRO_5013417540" description="Putative beta-barrel assembly-enhancing protease" evidence="8">
    <location>
        <begin position="26"/>
        <end position="511"/>
    </location>
</feature>
<keyword evidence="5 8" id="KW-0378">Hydrolase</keyword>
<keyword evidence="7 8" id="KW-0482">Metalloprotease</keyword>
<dbReference type="GO" id="GO:0042597">
    <property type="term" value="C:periplasmic space"/>
    <property type="evidence" value="ECO:0007669"/>
    <property type="project" value="UniProtKB-SubCell"/>
</dbReference>
<reference evidence="10 11" key="1">
    <citation type="submission" date="2017-08" db="EMBL/GenBank/DDBJ databases">
        <title>Fine stratification of microbial communities through a metagenomic profile of the photic zone.</title>
        <authorList>
            <person name="Haro-Moreno J.M."/>
            <person name="Lopez-Perez M."/>
            <person name="De La Torre J."/>
            <person name="Picazo A."/>
            <person name="Camacho A."/>
            <person name="Rodriguez-Valera F."/>
        </authorList>
    </citation>
    <scope>NUCLEOTIDE SEQUENCE [LARGE SCALE GENOMIC DNA]</scope>
    <source>
        <strain evidence="10">MED-G24</strain>
    </source>
</reference>
<keyword evidence="4 8" id="KW-0574">Periplasm</keyword>
<evidence type="ECO:0000256" key="6">
    <source>
        <dbReference type="ARBA" id="ARBA00022833"/>
    </source>
</evidence>
<feature type="active site" evidence="8">
    <location>
        <position position="133"/>
    </location>
</feature>
<name>A0A2A5WHV7_9GAMM</name>
<dbReference type="GO" id="GO:0051603">
    <property type="term" value="P:proteolysis involved in protein catabolic process"/>
    <property type="evidence" value="ECO:0007669"/>
    <property type="project" value="TreeGrafter"/>
</dbReference>
<evidence type="ECO:0000256" key="5">
    <source>
        <dbReference type="ARBA" id="ARBA00022801"/>
    </source>
</evidence>
<evidence type="ECO:0000256" key="1">
    <source>
        <dbReference type="ARBA" id="ARBA00022670"/>
    </source>
</evidence>
<organism evidence="10 11">
    <name type="scientific">OM182 bacterium MED-G24</name>
    <dbReference type="NCBI Taxonomy" id="1986255"/>
    <lineage>
        <taxon>Bacteria</taxon>
        <taxon>Pseudomonadati</taxon>
        <taxon>Pseudomonadota</taxon>
        <taxon>Gammaproteobacteria</taxon>
        <taxon>OMG group</taxon>
        <taxon>OM182 clade</taxon>
    </lineage>
</organism>
<dbReference type="InterPro" id="IPR011990">
    <property type="entry name" value="TPR-like_helical_dom_sf"/>
</dbReference>
<sequence precursor="true">MILKQLCHFALYALLICSIMPSATAERNLPDLGDRSSGIISLELEREIGKDFLRQLRRSAPYISDPLLQDYVEHLTFRLAANSELSDKRLDLIVLAGTDINAFAAPGGIVGINLGLFIHGETEHEFAAILAHELAHLSQRHFARQIEAAEQPALINAAGLLAGIVLSATTGLDAGLAAITAGQALALDQMLRHSRAREREADRLGISTLVRSGHDPAAMAAMFERLERSHRFAGDNLPEFLRTHPITSARIADSLNQVTRLPRQTFAPSLDYHLMRNRVRIRTNDNPRDMIGTLSDDIVRYEQRSFSGDQTVLADASRYGLVLALQKNNQHIDALREIRSLRERYPLKISLLLAEADVLTGLQSNSQAIDLLRSGLALSPGNYPLSMALALLLSRGGSAADAAVLLTPLTAERPNDIHLWYELAEIHGLADNTLAVHEARAEYFVLAGNPQQAIRQLRFALPLVQDNFQRRERIRRRILDIEGLAGRMPGASSLVGPSAAVTNASSGHHLH</sequence>
<evidence type="ECO:0000256" key="3">
    <source>
        <dbReference type="ARBA" id="ARBA00022729"/>
    </source>
</evidence>
<dbReference type="Gene3D" id="1.25.40.10">
    <property type="entry name" value="Tetratricopeptide repeat domain"/>
    <property type="match status" value="1"/>
</dbReference>
<comment type="subcellular location">
    <subcellularLocation>
        <location evidence="8">Periplasm</location>
    </subcellularLocation>
</comment>
<dbReference type="Proteomes" id="UP000219327">
    <property type="component" value="Unassembled WGS sequence"/>
</dbReference>
<comment type="caution">
    <text evidence="10">The sequence shown here is derived from an EMBL/GenBank/DDBJ whole genome shotgun (WGS) entry which is preliminary data.</text>
</comment>
<feature type="binding site" evidence="8">
    <location>
        <position position="132"/>
    </location>
    <ligand>
        <name>Zn(2+)</name>
        <dbReference type="ChEBI" id="CHEBI:29105"/>
        <note>catalytic</note>
    </ligand>
</feature>
<comment type="cofactor">
    <cofactor evidence="8">
        <name>Zn(2+)</name>
        <dbReference type="ChEBI" id="CHEBI:29105"/>
    </cofactor>
    <text evidence="8">Binds 1 zinc ion per subunit.</text>
</comment>
<keyword evidence="1 8" id="KW-0645">Protease</keyword>
<evidence type="ECO:0000313" key="10">
    <source>
        <dbReference type="EMBL" id="PDH35857.1"/>
    </source>
</evidence>
<proteinExistence type="inferred from homology"/>
<dbReference type="EMBL" id="NTKD01000080">
    <property type="protein sequence ID" value="PDH35857.1"/>
    <property type="molecule type" value="Genomic_DNA"/>
</dbReference>
<feature type="domain" description="Peptidase M48" evidence="9">
    <location>
        <begin position="67"/>
        <end position="253"/>
    </location>
</feature>
<feature type="binding site" evidence="8">
    <location>
        <position position="136"/>
    </location>
    <ligand>
        <name>Zn(2+)</name>
        <dbReference type="ChEBI" id="CHEBI:29105"/>
        <note>catalytic</note>
    </ligand>
</feature>
<dbReference type="GO" id="GO:0008270">
    <property type="term" value="F:zinc ion binding"/>
    <property type="evidence" value="ECO:0007669"/>
    <property type="project" value="UniProtKB-UniRule"/>
</dbReference>
<keyword evidence="6 8" id="KW-0862">Zinc</keyword>
<feature type="binding site" evidence="8">
    <location>
        <position position="198"/>
    </location>
    <ligand>
        <name>Zn(2+)</name>
        <dbReference type="ChEBI" id="CHEBI:29105"/>
        <note>catalytic</note>
    </ligand>
</feature>
<evidence type="ECO:0000313" key="11">
    <source>
        <dbReference type="Proteomes" id="UP000219327"/>
    </source>
</evidence>
<dbReference type="EC" id="3.4.-.-" evidence="8"/>
<dbReference type="Pfam" id="PF14559">
    <property type="entry name" value="TPR_19"/>
    <property type="match status" value="1"/>
</dbReference>
<accession>A0A2A5WHV7</accession>
<dbReference type="Gene3D" id="3.30.2010.10">
    <property type="entry name" value="Metalloproteases ('zincins'), catalytic domain"/>
    <property type="match status" value="1"/>
</dbReference>
<evidence type="ECO:0000256" key="8">
    <source>
        <dbReference type="HAMAP-Rule" id="MF_00997"/>
    </source>
</evidence>
<protein>
    <recommendedName>
        <fullName evidence="8">Putative beta-barrel assembly-enhancing protease</fullName>
        <ecNumber evidence="8">3.4.-.-</ecNumber>
    </recommendedName>
</protein>
<dbReference type="HAMAP" id="MF_00997">
    <property type="entry name" value="Protease_BepA"/>
    <property type="match status" value="1"/>
</dbReference>